<sequence length="81" mass="8910">MLSVAVFFSIVSCTSDNDFLKGKKQLENQGYKDIVNTGYNAFCCDENDSFSTGFKAKDKNGNEVKGCVCSGVFKGITIRFE</sequence>
<name>A0A2D0AIQ4_9FLAO</name>
<evidence type="ECO:0000313" key="2">
    <source>
        <dbReference type="Proteomes" id="UP000197768"/>
    </source>
</evidence>
<dbReference type="EMBL" id="MTCZ01000041">
    <property type="protein sequence ID" value="OWP84357.1"/>
    <property type="molecule type" value="Genomic_DNA"/>
</dbReference>
<proteinExistence type="predicted"/>
<reference evidence="1 2" key="1">
    <citation type="journal article" date="2017" name="Infect. Genet. Evol.">
        <title>Comparative genome analysis of fish pathogen Flavobacterium columnare reveals extensive sequence diversity within the species.</title>
        <authorList>
            <person name="Kayansamruaj P."/>
            <person name="Dong H.T."/>
            <person name="Hirono I."/>
            <person name="Kondo H."/>
            <person name="Senapin S."/>
            <person name="Rodkhum C."/>
        </authorList>
    </citation>
    <scope>NUCLEOTIDE SEQUENCE [LARGE SCALE GENOMIC DNA]</scope>
    <source>
        <strain evidence="1 2">1215</strain>
    </source>
</reference>
<dbReference type="AlphaFoldDB" id="A0A2D0AIQ4"/>
<protein>
    <recommendedName>
        <fullName evidence="3">Lipoprotein</fullName>
    </recommendedName>
</protein>
<evidence type="ECO:0008006" key="3">
    <source>
        <dbReference type="Google" id="ProtNLM"/>
    </source>
</evidence>
<comment type="caution">
    <text evidence="1">The sequence shown here is derived from an EMBL/GenBank/DDBJ whole genome shotgun (WGS) entry which is preliminary data.</text>
</comment>
<gene>
    <name evidence="1" type="ORF">BWK59_05760</name>
</gene>
<accession>A0A2D0AIQ4</accession>
<dbReference type="Proteomes" id="UP000197768">
    <property type="component" value="Unassembled WGS sequence"/>
</dbReference>
<organism evidence="1 2">
    <name type="scientific">Flavobacterium davisii</name>
    <dbReference type="NCBI Taxonomy" id="2906077"/>
    <lineage>
        <taxon>Bacteria</taxon>
        <taxon>Pseudomonadati</taxon>
        <taxon>Bacteroidota</taxon>
        <taxon>Flavobacteriia</taxon>
        <taxon>Flavobacteriales</taxon>
        <taxon>Flavobacteriaceae</taxon>
        <taxon>Flavobacterium</taxon>
    </lineage>
</organism>
<evidence type="ECO:0000313" key="1">
    <source>
        <dbReference type="EMBL" id="OWP84357.1"/>
    </source>
</evidence>